<name>A0ABU4G6U3_9BACL</name>
<dbReference type="InterPro" id="IPR036390">
    <property type="entry name" value="WH_DNA-bd_sf"/>
</dbReference>
<dbReference type="InterPro" id="IPR013196">
    <property type="entry name" value="HTH_11"/>
</dbReference>
<evidence type="ECO:0000313" key="3">
    <source>
        <dbReference type="Proteomes" id="UP001282284"/>
    </source>
</evidence>
<dbReference type="RefSeq" id="WP_317942582.1">
    <property type="nucleotide sequence ID" value="NZ_JAUBDI010000003.1"/>
</dbReference>
<evidence type="ECO:0000259" key="1">
    <source>
        <dbReference type="Pfam" id="PF08279"/>
    </source>
</evidence>
<evidence type="ECO:0000313" key="2">
    <source>
        <dbReference type="EMBL" id="MDW0112707.1"/>
    </source>
</evidence>
<comment type="caution">
    <text evidence="2">The sequence shown here is derived from an EMBL/GenBank/DDBJ whole genome shotgun (WGS) entry which is preliminary data.</text>
</comment>
<dbReference type="Proteomes" id="UP001282284">
    <property type="component" value="Unassembled WGS sequence"/>
</dbReference>
<dbReference type="Pfam" id="PF08279">
    <property type="entry name" value="HTH_11"/>
    <property type="match status" value="1"/>
</dbReference>
<keyword evidence="3" id="KW-1185">Reference proteome</keyword>
<proteinExistence type="predicted"/>
<organism evidence="2 3">
    <name type="scientific">Sporosarcina saromensis</name>
    <dbReference type="NCBI Taxonomy" id="359365"/>
    <lineage>
        <taxon>Bacteria</taxon>
        <taxon>Bacillati</taxon>
        <taxon>Bacillota</taxon>
        <taxon>Bacilli</taxon>
        <taxon>Bacillales</taxon>
        <taxon>Caryophanaceae</taxon>
        <taxon>Sporosarcina</taxon>
    </lineage>
</organism>
<protein>
    <submittedName>
        <fullName evidence="2">HTH domain-containing protein</fullName>
    </submittedName>
</protein>
<feature type="domain" description="Helix-turn-helix type 11" evidence="1">
    <location>
        <begin position="355"/>
        <end position="385"/>
    </location>
</feature>
<gene>
    <name evidence="2" type="ORF">QT711_05885</name>
</gene>
<sequence length="414" mass="46222">MRIKIAVIGSEHFCSHVLQLVKENDDMAIECHIYDEPQEAAAIIQTIKPCDAIVFSGSLPYLYAQKAVQQFAVPAIFLQQDETAISTTLLYVLANEQLPCDRISIDVTNRIYVDHVIEDVNGTIALPFIHELQEDDTIATLVSFHSKLMDEGKTAIAITSVHAVYEQLKAVGKKACMMIDPGSSIVRSLYEARQQAMLQQSTSAQIAVGIVTAQDPSMQDFIATLAQQLHAHWHESAGEYTLFTTMGNLEYSIRNPQFTALVNQLPSTVKIAFGCGESTMIAADHARLALNFNRSTELSGFYILDAHKKLHGPFPQTEDVLDMKVDHPTLLSMADKTKLGPANISKLLAFNKSRSTNQFTANDLAIYLNVSRRTAERTIKKLIEYDYITIVGEEMTYKQGRPRAIYEFNFPTHM</sequence>
<dbReference type="SUPFAM" id="SSF46785">
    <property type="entry name" value="Winged helix' DNA-binding domain"/>
    <property type="match status" value="1"/>
</dbReference>
<dbReference type="EMBL" id="JAUBDI010000003">
    <property type="protein sequence ID" value="MDW0112707.1"/>
    <property type="molecule type" value="Genomic_DNA"/>
</dbReference>
<accession>A0ABU4G6U3</accession>
<reference evidence="2 3" key="1">
    <citation type="submission" date="2023-06" db="EMBL/GenBank/DDBJ databases">
        <title>Sporosarcina sp. nov., isolated from Korean traditional fermented seafood 'Jeotgal'.</title>
        <authorList>
            <person name="Yang A.I."/>
            <person name="Shin N.-R."/>
        </authorList>
    </citation>
    <scope>NUCLEOTIDE SEQUENCE [LARGE SCALE GENOMIC DNA]</scope>
    <source>
        <strain evidence="2 3">KCTC13119</strain>
    </source>
</reference>